<evidence type="ECO:0000313" key="2">
    <source>
        <dbReference type="EMBL" id="SVA63795.1"/>
    </source>
</evidence>
<sequence>MDKVNPMASAKTSKELGNRPTTVD</sequence>
<dbReference type="EMBL" id="UINC01015083">
    <property type="protein sequence ID" value="SVA63795.1"/>
    <property type="molecule type" value="Genomic_DNA"/>
</dbReference>
<proteinExistence type="predicted"/>
<reference evidence="2" key="1">
    <citation type="submission" date="2018-05" db="EMBL/GenBank/DDBJ databases">
        <authorList>
            <person name="Lanie J.A."/>
            <person name="Ng W.-L."/>
            <person name="Kazmierczak K.M."/>
            <person name="Andrzejewski T.M."/>
            <person name="Davidsen T.M."/>
            <person name="Wayne K.J."/>
            <person name="Tettelin H."/>
            <person name="Glass J.I."/>
            <person name="Rusch D."/>
            <person name="Podicherti R."/>
            <person name="Tsui H.-C.T."/>
            <person name="Winkler M.E."/>
        </authorList>
    </citation>
    <scope>NUCLEOTIDE SEQUENCE</scope>
</reference>
<evidence type="ECO:0000256" key="1">
    <source>
        <dbReference type="SAM" id="MobiDB-lite"/>
    </source>
</evidence>
<protein>
    <submittedName>
        <fullName evidence="2">Uncharacterized protein</fullName>
    </submittedName>
</protein>
<organism evidence="2">
    <name type="scientific">marine metagenome</name>
    <dbReference type="NCBI Taxonomy" id="408172"/>
    <lineage>
        <taxon>unclassified sequences</taxon>
        <taxon>metagenomes</taxon>
        <taxon>ecological metagenomes</taxon>
    </lineage>
</organism>
<gene>
    <name evidence="2" type="ORF">METZ01_LOCUS116649</name>
</gene>
<feature type="region of interest" description="Disordered" evidence="1">
    <location>
        <begin position="1"/>
        <end position="24"/>
    </location>
</feature>
<accession>A0A381XGD0</accession>
<name>A0A381XGD0_9ZZZZ</name>
<dbReference type="AlphaFoldDB" id="A0A381XGD0"/>